<dbReference type="SUPFAM" id="SSF52242">
    <property type="entry name" value="Cobalamin (vitamin B12)-binding domain"/>
    <property type="match status" value="1"/>
</dbReference>
<keyword evidence="2" id="KW-0846">Cobalamin</keyword>
<feature type="non-terminal residue" evidence="11">
    <location>
        <position position="382"/>
    </location>
</feature>
<feature type="domain" description="B12-binding" evidence="10">
    <location>
        <begin position="11"/>
        <end position="149"/>
    </location>
</feature>
<dbReference type="PROSITE" id="PS51332">
    <property type="entry name" value="B12_BINDING"/>
    <property type="match status" value="1"/>
</dbReference>
<keyword evidence="3" id="KW-0479">Metal-binding</keyword>
<dbReference type="InterPro" id="IPR006159">
    <property type="entry name" value="Acid_CoA_mut_C"/>
</dbReference>
<dbReference type="GO" id="GO:0016301">
    <property type="term" value="F:kinase activity"/>
    <property type="evidence" value="ECO:0007669"/>
    <property type="project" value="UniProtKB-KW"/>
</dbReference>
<sequence>MTDELYVPTHPIRFVTAASLFDGHDAAINIMRRILQRQGAEVIHLGHNRSVDEVVTAAIQEDAHGVAISSYQGGHVEYFSYLVDLLRERGAGHVEVYGGGGGVIVQEEIDRLHAHGVTHIFSPTDGQRLGLPGMINTMIRACDVDLGAQPPSSWDGVFTGEPATLARALSVAEAGALPDEVRERAASTVEGKAVPVLGITGTGGSGKSSLTDELVRRFRLDQEDKLRIAVLAVDPTRRKGGGALLGDRIRMNALGGPQVYFRSMASRGSGGTLPEHLGDAIALLRASGVDLVIVETPGIGQGDAGIVDHVDASLYVMTPEFGAASQLEKIDMLDFADAVAINKFERRGAEDARRDVARQLVRNREAFGASWQDMPVYGTSAA</sequence>
<dbReference type="FunFam" id="3.40.50.280:FF:000005">
    <property type="entry name" value="Fused isobutyryl-CoA mutase"/>
    <property type="match status" value="1"/>
</dbReference>
<keyword evidence="9" id="KW-0170">Cobalt</keyword>
<keyword evidence="8 11" id="KW-0413">Isomerase</keyword>
<dbReference type="Gene3D" id="3.40.50.280">
    <property type="entry name" value="Cobalamin-binding domain"/>
    <property type="match status" value="1"/>
</dbReference>
<gene>
    <name evidence="11" type="ORF">AVDCRST_MAG54-4558</name>
</gene>
<dbReference type="SUPFAM" id="SSF52540">
    <property type="entry name" value="P-loop containing nucleoside triphosphate hydrolases"/>
    <property type="match status" value="1"/>
</dbReference>
<keyword evidence="6" id="KW-0342">GTP-binding</keyword>
<comment type="cofactor">
    <cofactor evidence="1">
        <name>adenosylcob(III)alamin</name>
        <dbReference type="ChEBI" id="CHEBI:18408"/>
    </cofactor>
</comment>
<evidence type="ECO:0000256" key="1">
    <source>
        <dbReference type="ARBA" id="ARBA00001922"/>
    </source>
</evidence>
<organism evidence="11">
    <name type="scientific">uncultured Actinomycetospora sp</name>
    <dbReference type="NCBI Taxonomy" id="1135996"/>
    <lineage>
        <taxon>Bacteria</taxon>
        <taxon>Bacillati</taxon>
        <taxon>Actinomycetota</taxon>
        <taxon>Actinomycetes</taxon>
        <taxon>Pseudonocardiales</taxon>
        <taxon>Pseudonocardiaceae</taxon>
        <taxon>Actinomycetospora</taxon>
        <taxon>environmental samples</taxon>
    </lineage>
</organism>
<evidence type="ECO:0000256" key="6">
    <source>
        <dbReference type="ARBA" id="ARBA00023134"/>
    </source>
</evidence>
<reference evidence="11" key="1">
    <citation type="submission" date="2020-02" db="EMBL/GenBank/DDBJ databases">
        <authorList>
            <person name="Meier V. D."/>
        </authorList>
    </citation>
    <scope>NUCLEOTIDE SEQUENCE</scope>
    <source>
        <strain evidence="11">AVDCRST_MAG54</strain>
    </source>
</reference>
<keyword evidence="4" id="KW-0547">Nucleotide-binding</keyword>
<evidence type="ECO:0000256" key="7">
    <source>
        <dbReference type="ARBA" id="ARBA00023186"/>
    </source>
</evidence>
<proteinExistence type="predicted"/>
<dbReference type="GO" id="GO:0016787">
    <property type="term" value="F:hydrolase activity"/>
    <property type="evidence" value="ECO:0007669"/>
    <property type="project" value="UniProtKB-KW"/>
</dbReference>
<name>A0A6J4K195_9PSEU</name>
<evidence type="ECO:0000256" key="3">
    <source>
        <dbReference type="ARBA" id="ARBA00022723"/>
    </source>
</evidence>
<dbReference type="PANTHER" id="PTHR43087">
    <property type="entry name" value="LYSINE/ARGININE/ORNITHINE TRANSPORT SYSTEM KINASE"/>
    <property type="match status" value="1"/>
</dbReference>
<dbReference type="GO" id="GO:0046872">
    <property type="term" value="F:metal ion binding"/>
    <property type="evidence" value="ECO:0007669"/>
    <property type="project" value="UniProtKB-KW"/>
</dbReference>
<evidence type="ECO:0000313" key="11">
    <source>
        <dbReference type="EMBL" id="CAA9292413.1"/>
    </source>
</evidence>
<dbReference type="AlphaFoldDB" id="A0A6J4K195"/>
<evidence type="ECO:0000259" key="10">
    <source>
        <dbReference type="PROSITE" id="PS51332"/>
    </source>
</evidence>
<dbReference type="InterPro" id="IPR006158">
    <property type="entry name" value="Cobalamin-bd"/>
</dbReference>
<dbReference type="GO" id="GO:0005525">
    <property type="term" value="F:GTP binding"/>
    <property type="evidence" value="ECO:0007669"/>
    <property type="project" value="UniProtKB-KW"/>
</dbReference>
<dbReference type="EC" id="5.4.99.2" evidence="11"/>
<dbReference type="InterPro" id="IPR052040">
    <property type="entry name" value="GTPase/Isobutyryl-CoA_mutase"/>
</dbReference>
<keyword evidence="5" id="KW-0378">Hydrolase</keyword>
<keyword evidence="7" id="KW-0143">Chaperone</keyword>
<dbReference type="InterPro" id="IPR027417">
    <property type="entry name" value="P-loop_NTPase"/>
</dbReference>
<dbReference type="PANTHER" id="PTHR43087:SF1">
    <property type="entry name" value="LAO_AO TRANSPORT SYSTEM ATPASE"/>
    <property type="match status" value="1"/>
</dbReference>
<dbReference type="NCBIfam" id="TIGR00640">
    <property type="entry name" value="acid_CoA_mut_C"/>
    <property type="match status" value="1"/>
</dbReference>
<evidence type="ECO:0000256" key="2">
    <source>
        <dbReference type="ARBA" id="ARBA00022628"/>
    </source>
</evidence>
<dbReference type="Gene3D" id="3.40.50.300">
    <property type="entry name" value="P-loop containing nucleotide triphosphate hydrolases"/>
    <property type="match status" value="1"/>
</dbReference>
<dbReference type="GO" id="GO:0004494">
    <property type="term" value="F:methylmalonyl-CoA mutase activity"/>
    <property type="evidence" value="ECO:0007669"/>
    <property type="project" value="UniProtKB-EC"/>
</dbReference>
<keyword evidence="11" id="KW-0418">Kinase</keyword>
<dbReference type="InterPro" id="IPR036724">
    <property type="entry name" value="Cobalamin-bd_sf"/>
</dbReference>
<evidence type="ECO:0000256" key="4">
    <source>
        <dbReference type="ARBA" id="ARBA00022741"/>
    </source>
</evidence>
<evidence type="ECO:0000256" key="5">
    <source>
        <dbReference type="ARBA" id="ARBA00022801"/>
    </source>
</evidence>
<dbReference type="GO" id="GO:0031419">
    <property type="term" value="F:cobalamin binding"/>
    <property type="evidence" value="ECO:0007669"/>
    <property type="project" value="UniProtKB-KW"/>
</dbReference>
<keyword evidence="11" id="KW-0808">Transferase</keyword>
<accession>A0A6J4K195</accession>
<evidence type="ECO:0000256" key="8">
    <source>
        <dbReference type="ARBA" id="ARBA00023235"/>
    </source>
</evidence>
<protein>
    <submittedName>
        <fullName evidence="11">B12 binding domain / kinase domain / Methylmalonyl-CoA mutase</fullName>
        <ecNumber evidence="11">5.4.99.2</ecNumber>
    </submittedName>
</protein>
<dbReference type="Pfam" id="PF03308">
    <property type="entry name" value="MeaB"/>
    <property type="match status" value="1"/>
</dbReference>
<dbReference type="Pfam" id="PF02310">
    <property type="entry name" value="B12-binding"/>
    <property type="match status" value="1"/>
</dbReference>
<dbReference type="EMBL" id="CADCTH010000574">
    <property type="protein sequence ID" value="CAA9292413.1"/>
    <property type="molecule type" value="Genomic_DNA"/>
</dbReference>
<evidence type="ECO:0000256" key="9">
    <source>
        <dbReference type="ARBA" id="ARBA00023285"/>
    </source>
</evidence>